<comment type="caution">
    <text evidence="1">The sequence shown here is derived from an EMBL/GenBank/DDBJ whole genome shotgun (WGS) entry which is preliminary data.</text>
</comment>
<dbReference type="Proteomes" id="UP000036958">
    <property type="component" value="Unassembled WGS sequence"/>
</dbReference>
<dbReference type="AlphaFoldDB" id="A0A0L8V3Y8"/>
<reference evidence="2" key="1">
    <citation type="submission" date="2015-07" db="EMBL/GenBank/DDBJ databases">
        <title>Genome sequencing of Sunxiuqinia dokdonensis strain SK.</title>
        <authorList>
            <person name="Ahn S."/>
            <person name="Kim B.-C."/>
        </authorList>
    </citation>
    <scope>NUCLEOTIDE SEQUENCE [LARGE SCALE GENOMIC DNA]</scope>
    <source>
        <strain evidence="2">SK</strain>
    </source>
</reference>
<keyword evidence="2" id="KW-1185">Reference proteome</keyword>
<evidence type="ECO:0000313" key="1">
    <source>
        <dbReference type="EMBL" id="KOH43195.1"/>
    </source>
</evidence>
<dbReference type="STRING" id="1409788.NC99_40190"/>
<accession>A0A0L8V3Y8</accession>
<gene>
    <name evidence="1" type="ORF">NC99_40190</name>
</gene>
<proteinExistence type="predicted"/>
<sequence length="41" mass="4637">MVFMKKKLLTSAKDGVNQSLQIPIRQLADKFQNPKFKPSGC</sequence>
<dbReference type="EMBL" id="LGIA01000197">
    <property type="protein sequence ID" value="KOH43195.1"/>
    <property type="molecule type" value="Genomic_DNA"/>
</dbReference>
<evidence type="ECO:0000313" key="2">
    <source>
        <dbReference type="Proteomes" id="UP000036958"/>
    </source>
</evidence>
<name>A0A0L8V3Y8_9BACT</name>
<protein>
    <submittedName>
        <fullName evidence="1">Uncharacterized protein</fullName>
    </submittedName>
</protein>
<organism evidence="1 2">
    <name type="scientific">Sunxiuqinia dokdonensis</name>
    <dbReference type="NCBI Taxonomy" id="1409788"/>
    <lineage>
        <taxon>Bacteria</taxon>
        <taxon>Pseudomonadati</taxon>
        <taxon>Bacteroidota</taxon>
        <taxon>Bacteroidia</taxon>
        <taxon>Marinilabiliales</taxon>
        <taxon>Prolixibacteraceae</taxon>
        <taxon>Sunxiuqinia</taxon>
    </lineage>
</organism>